<accession>A0A3E1Q785</accession>
<evidence type="ECO:0000256" key="1">
    <source>
        <dbReference type="ARBA" id="ARBA00006464"/>
    </source>
</evidence>
<keyword evidence="2" id="KW-1133">Transmembrane helix</keyword>
<dbReference type="InterPro" id="IPR003362">
    <property type="entry name" value="Bact_transf"/>
</dbReference>
<dbReference type="OrthoDB" id="9808602at2"/>
<keyword evidence="2" id="KW-0472">Membrane</keyword>
<dbReference type="Pfam" id="PF02397">
    <property type="entry name" value="Bac_transf"/>
    <property type="match status" value="1"/>
</dbReference>
<keyword evidence="5" id="KW-1185">Reference proteome</keyword>
<feature type="domain" description="Bacterial sugar transferase" evidence="3">
    <location>
        <begin position="7"/>
        <end position="181"/>
    </location>
</feature>
<sequence>MYRKLIKPFLDIVIALILVIIFSPLLFLITIGLLIVNKGKPFFFQLRPGKDEKLFKIIKFKTMTDECDKNGNLLPDAERLKSLGKIVRATSLDEIPQLLNVLQGSMSLVGPRPLLPEYIDLYTKKQKKRHAVKPGITGWAQVNGRNAISWKKKLEYDVWYVQNQSFYLDFKILLKTTEKVLLKEGINTKGEATTRRFTGKKKL</sequence>
<protein>
    <submittedName>
        <fullName evidence="4">Sugar transferase</fullName>
    </submittedName>
</protein>
<dbReference type="Proteomes" id="UP000261082">
    <property type="component" value="Unassembled WGS sequence"/>
</dbReference>
<dbReference type="GO" id="GO:0016780">
    <property type="term" value="F:phosphotransferase activity, for other substituted phosphate groups"/>
    <property type="evidence" value="ECO:0007669"/>
    <property type="project" value="TreeGrafter"/>
</dbReference>
<reference evidence="4 5" key="1">
    <citation type="journal article" date="2007" name="Int. J. Syst. Evol. Microbiol.">
        <title>Marixanthomonas ophiurae gen. nov., sp. nov., a marine bacterium of the family Flavobacteriaceae isolated from a deep-sea brittle star.</title>
        <authorList>
            <person name="Romanenko L.A."/>
            <person name="Uchino M."/>
            <person name="Frolova G.M."/>
            <person name="Mikhailov V.V."/>
        </authorList>
    </citation>
    <scope>NUCLEOTIDE SEQUENCE [LARGE SCALE GENOMIC DNA]</scope>
    <source>
        <strain evidence="4 5">KMM 3046</strain>
    </source>
</reference>
<evidence type="ECO:0000256" key="2">
    <source>
        <dbReference type="SAM" id="Phobius"/>
    </source>
</evidence>
<keyword evidence="4" id="KW-0808">Transferase</keyword>
<comment type="caution">
    <text evidence="4">The sequence shown here is derived from an EMBL/GenBank/DDBJ whole genome shotgun (WGS) entry which is preliminary data.</text>
</comment>
<evidence type="ECO:0000259" key="3">
    <source>
        <dbReference type="Pfam" id="PF02397"/>
    </source>
</evidence>
<comment type="similarity">
    <text evidence="1">Belongs to the bacterial sugar transferase family.</text>
</comment>
<proteinExistence type="inferred from homology"/>
<evidence type="ECO:0000313" key="4">
    <source>
        <dbReference type="EMBL" id="RFN57982.1"/>
    </source>
</evidence>
<organism evidence="4 5">
    <name type="scientific">Marixanthomonas ophiurae</name>
    <dbReference type="NCBI Taxonomy" id="387659"/>
    <lineage>
        <taxon>Bacteria</taxon>
        <taxon>Pseudomonadati</taxon>
        <taxon>Bacteroidota</taxon>
        <taxon>Flavobacteriia</taxon>
        <taxon>Flavobacteriales</taxon>
        <taxon>Flavobacteriaceae</taxon>
        <taxon>Marixanthomonas</taxon>
    </lineage>
</organism>
<dbReference type="EMBL" id="QVID01000002">
    <property type="protein sequence ID" value="RFN57982.1"/>
    <property type="molecule type" value="Genomic_DNA"/>
</dbReference>
<name>A0A3E1Q785_9FLAO</name>
<dbReference type="AlphaFoldDB" id="A0A3E1Q785"/>
<evidence type="ECO:0000313" key="5">
    <source>
        <dbReference type="Proteomes" id="UP000261082"/>
    </source>
</evidence>
<feature type="transmembrane region" description="Helical" evidence="2">
    <location>
        <begin position="12"/>
        <end position="36"/>
    </location>
</feature>
<dbReference type="PANTHER" id="PTHR30576:SF8">
    <property type="entry name" value="UNDECAPRENYL-PHOSPHATE GALACTOSE PHOSPHOTRANSFERASE"/>
    <property type="match status" value="1"/>
</dbReference>
<dbReference type="PANTHER" id="PTHR30576">
    <property type="entry name" value="COLANIC BIOSYNTHESIS UDP-GLUCOSE LIPID CARRIER TRANSFERASE"/>
    <property type="match status" value="1"/>
</dbReference>
<dbReference type="RefSeq" id="WP_117159931.1">
    <property type="nucleotide sequence ID" value="NZ_QVID01000002.1"/>
</dbReference>
<keyword evidence="2" id="KW-0812">Transmembrane</keyword>
<gene>
    <name evidence="4" type="ORF">DZ858_12120</name>
</gene>